<protein>
    <recommendedName>
        <fullName evidence="1">Helitron helicase-like domain-containing protein</fullName>
    </recommendedName>
</protein>
<feature type="domain" description="Helitron helicase-like" evidence="1">
    <location>
        <begin position="58"/>
        <end position="134"/>
    </location>
</feature>
<sequence>MDVVVQAIGGHLLTVQEYSGYYDASQYLLLHPFGTYGWNIDYKTHSNRKFSSCDYYSYILQIETGRLRWISTHQKDIRCDLYQGLQDCLIAGQNNAGIVSEEPTVLPSSFTGGRRDMYQHYLDAMVVVQKYGSPIFSLQ</sequence>
<accession>A0AAV3R4J1</accession>
<dbReference type="InterPro" id="IPR025476">
    <property type="entry name" value="Helitron_helicase-like"/>
</dbReference>
<dbReference type="AlphaFoldDB" id="A0AAV3R4J1"/>
<dbReference type="Pfam" id="PF14214">
    <property type="entry name" value="Helitron_like_N"/>
    <property type="match status" value="1"/>
</dbReference>
<organism evidence="2 3">
    <name type="scientific">Lithospermum erythrorhizon</name>
    <name type="common">Purple gromwell</name>
    <name type="synonym">Lithospermum officinale var. erythrorhizon</name>
    <dbReference type="NCBI Taxonomy" id="34254"/>
    <lineage>
        <taxon>Eukaryota</taxon>
        <taxon>Viridiplantae</taxon>
        <taxon>Streptophyta</taxon>
        <taxon>Embryophyta</taxon>
        <taxon>Tracheophyta</taxon>
        <taxon>Spermatophyta</taxon>
        <taxon>Magnoliopsida</taxon>
        <taxon>eudicotyledons</taxon>
        <taxon>Gunneridae</taxon>
        <taxon>Pentapetalae</taxon>
        <taxon>asterids</taxon>
        <taxon>lamiids</taxon>
        <taxon>Boraginales</taxon>
        <taxon>Boraginaceae</taxon>
        <taxon>Boraginoideae</taxon>
        <taxon>Lithospermeae</taxon>
        <taxon>Lithospermum</taxon>
    </lineage>
</organism>
<evidence type="ECO:0000313" key="3">
    <source>
        <dbReference type="Proteomes" id="UP001454036"/>
    </source>
</evidence>
<dbReference type="PANTHER" id="PTHR45786:SF80">
    <property type="entry name" value="HELITRON HELICASE-LIKE DOMAIN-CONTAINING PROTEIN"/>
    <property type="match status" value="1"/>
</dbReference>
<gene>
    <name evidence="2" type="ORF">LIER_40910</name>
</gene>
<proteinExistence type="predicted"/>
<dbReference type="Proteomes" id="UP001454036">
    <property type="component" value="Unassembled WGS sequence"/>
</dbReference>
<name>A0AAV3R4J1_LITER</name>
<comment type="caution">
    <text evidence="2">The sequence shown here is derived from an EMBL/GenBank/DDBJ whole genome shotgun (WGS) entry which is preliminary data.</text>
</comment>
<evidence type="ECO:0000313" key="2">
    <source>
        <dbReference type="EMBL" id="GAA0170173.1"/>
    </source>
</evidence>
<evidence type="ECO:0000259" key="1">
    <source>
        <dbReference type="Pfam" id="PF14214"/>
    </source>
</evidence>
<dbReference type="PANTHER" id="PTHR45786">
    <property type="entry name" value="DNA BINDING PROTEIN-LIKE"/>
    <property type="match status" value="1"/>
</dbReference>
<dbReference type="EMBL" id="BAABME010024411">
    <property type="protein sequence ID" value="GAA0170173.1"/>
    <property type="molecule type" value="Genomic_DNA"/>
</dbReference>
<keyword evidence="3" id="KW-1185">Reference proteome</keyword>
<reference evidence="2 3" key="1">
    <citation type="submission" date="2024-01" db="EMBL/GenBank/DDBJ databases">
        <title>The complete chloroplast genome sequence of Lithospermum erythrorhizon: insights into the phylogenetic relationship among Boraginaceae species and the maternal lineages of purple gromwells.</title>
        <authorList>
            <person name="Okada T."/>
            <person name="Watanabe K."/>
        </authorList>
    </citation>
    <scope>NUCLEOTIDE SEQUENCE [LARGE SCALE GENOMIC DNA]</scope>
</reference>